<protein>
    <submittedName>
        <fullName evidence="4">Acyl dehydratase</fullName>
    </submittedName>
</protein>
<dbReference type="EMBL" id="JACHWS010000004">
    <property type="protein sequence ID" value="MBB3039572.1"/>
    <property type="molecule type" value="Genomic_DNA"/>
</dbReference>
<dbReference type="Gene3D" id="3.10.129.10">
    <property type="entry name" value="Hotdog Thioesterase"/>
    <property type="match status" value="1"/>
</dbReference>
<evidence type="ECO:0000313" key="4">
    <source>
        <dbReference type="EMBL" id="MBB3039572.1"/>
    </source>
</evidence>
<accession>A0A839RRH7</accession>
<gene>
    <name evidence="4" type="ORF">FHU29_004060</name>
</gene>
<dbReference type="InterPro" id="IPR002539">
    <property type="entry name" value="MaoC-like_dom"/>
</dbReference>
<dbReference type="PANTHER" id="PTHR43841">
    <property type="entry name" value="3-HYDROXYACYL-THIOESTER DEHYDRATASE HTDX-RELATED"/>
    <property type="match status" value="1"/>
</dbReference>
<dbReference type="Pfam" id="PF01575">
    <property type="entry name" value="MaoC_dehydratas"/>
    <property type="match status" value="1"/>
</dbReference>
<sequence length="292" mass="32234">MAEKNIQILDQQGMLQNYAKAVLGMLPLPGAKAEGLPDRTLRIADVKIDANNLAEYVKVCRLRLRDTLPITYPFVLSFPAVMNLLVSKDFPLPAMGMVHMSNKIEQIRPISVSETLTIDVHAENMREHRSGLLVDLVTEITIEGELVWRQFSTFLRKQRTSLSDEPRPEKVDDSPGSAGELPTTTLKVTGKQIAKYADVSGDHNPIHVSKIGAKAFGFPTVIAHGMWTCAAALGILEGRLPDATTYTVDFGKPVLLPAKVAVFTRKTDSGWELALRHPKKEHAHLTAKIEAR</sequence>
<evidence type="ECO:0000313" key="5">
    <source>
        <dbReference type="Proteomes" id="UP000567922"/>
    </source>
</evidence>
<dbReference type="AlphaFoldDB" id="A0A839RRH7"/>
<dbReference type="PRINTS" id="PR01483">
    <property type="entry name" value="FASYNTHASE"/>
</dbReference>
<dbReference type="RefSeq" id="WP_064438403.1">
    <property type="nucleotide sequence ID" value="NZ_BDDI01000001.1"/>
</dbReference>
<dbReference type="PANTHER" id="PTHR43841:SF1">
    <property type="entry name" value="3-HYDROXYACYL-THIOESTER DEHYDRATASE X"/>
    <property type="match status" value="1"/>
</dbReference>
<dbReference type="InterPro" id="IPR029069">
    <property type="entry name" value="HotDog_dom_sf"/>
</dbReference>
<feature type="compositionally biased region" description="Basic and acidic residues" evidence="2">
    <location>
        <begin position="162"/>
        <end position="173"/>
    </location>
</feature>
<dbReference type="OrthoDB" id="9774179at2"/>
<evidence type="ECO:0000256" key="2">
    <source>
        <dbReference type="SAM" id="MobiDB-lite"/>
    </source>
</evidence>
<dbReference type="GO" id="GO:0005835">
    <property type="term" value="C:fatty acid synthase complex"/>
    <property type="evidence" value="ECO:0007669"/>
    <property type="project" value="InterPro"/>
</dbReference>
<comment type="caution">
    <text evidence="4">The sequence shown here is derived from an EMBL/GenBank/DDBJ whole genome shotgun (WGS) entry which is preliminary data.</text>
</comment>
<reference evidence="4 5" key="1">
    <citation type="submission" date="2020-08" db="EMBL/GenBank/DDBJ databases">
        <title>Sequencing the genomes of 1000 actinobacteria strains.</title>
        <authorList>
            <person name="Klenk H.-P."/>
        </authorList>
    </citation>
    <scope>NUCLEOTIDE SEQUENCE [LARGE SCALE GENOMIC DNA]</scope>
    <source>
        <strain evidence="4 5">DSM 45258</strain>
    </source>
</reference>
<comment type="similarity">
    <text evidence="1">Belongs to the enoyl-CoA hydratase/isomerase family.</text>
</comment>
<dbReference type="InterPro" id="IPR003965">
    <property type="entry name" value="Fatty_acid_synthase"/>
</dbReference>
<organism evidence="4 5">
    <name type="scientific">Hoyosella altamirensis</name>
    <dbReference type="NCBI Taxonomy" id="616997"/>
    <lineage>
        <taxon>Bacteria</taxon>
        <taxon>Bacillati</taxon>
        <taxon>Actinomycetota</taxon>
        <taxon>Actinomycetes</taxon>
        <taxon>Mycobacteriales</taxon>
        <taxon>Hoyosellaceae</taxon>
        <taxon>Hoyosella</taxon>
    </lineage>
</organism>
<evidence type="ECO:0000256" key="1">
    <source>
        <dbReference type="ARBA" id="ARBA00005254"/>
    </source>
</evidence>
<proteinExistence type="inferred from homology"/>
<evidence type="ECO:0000259" key="3">
    <source>
        <dbReference type="Pfam" id="PF01575"/>
    </source>
</evidence>
<keyword evidence="5" id="KW-1185">Reference proteome</keyword>
<feature type="domain" description="MaoC-like" evidence="3">
    <location>
        <begin position="184"/>
        <end position="268"/>
    </location>
</feature>
<name>A0A839RRH7_9ACTN</name>
<dbReference type="Proteomes" id="UP000567922">
    <property type="component" value="Unassembled WGS sequence"/>
</dbReference>
<dbReference type="GO" id="GO:0006633">
    <property type="term" value="P:fatty acid biosynthetic process"/>
    <property type="evidence" value="ECO:0007669"/>
    <property type="project" value="InterPro"/>
</dbReference>
<feature type="region of interest" description="Disordered" evidence="2">
    <location>
        <begin position="159"/>
        <end position="183"/>
    </location>
</feature>
<dbReference type="SUPFAM" id="SSF54637">
    <property type="entry name" value="Thioesterase/thiol ester dehydrase-isomerase"/>
    <property type="match status" value="2"/>
</dbReference>
<dbReference type="GO" id="GO:0004312">
    <property type="term" value="F:fatty acid synthase activity"/>
    <property type="evidence" value="ECO:0007669"/>
    <property type="project" value="InterPro"/>
</dbReference>